<proteinExistence type="predicted"/>
<protein>
    <submittedName>
        <fullName evidence="1">Uncharacterized protein</fullName>
    </submittedName>
</protein>
<evidence type="ECO:0000313" key="1">
    <source>
        <dbReference type="EMBL" id="AUN29361.1"/>
    </source>
</evidence>
<keyword evidence="2" id="KW-1185">Reference proteome</keyword>
<evidence type="ECO:0000313" key="2">
    <source>
        <dbReference type="Proteomes" id="UP000234752"/>
    </source>
</evidence>
<gene>
    <name evidence="1" type="ORF">C0V82_03235</name>
</gene>
<dbReference type="OrthoDB" id="7360873at2"/>
<organism evidence="1 2">
    <name type="scientific">Niveispirillum cyanobacteriorum</name>
    <dbReference type="NCBI Taxonomy" id="1612173"/>
    <lineage>
        <taxon>Bacteria</taxon>
        <taxon>Pseudomonadati</taxon>
        <taxon>Pseudomonadota</taxon>
        <taxon>Alphaproteobacteria</taxon>
        <taxon>Rhodospirillales</taxon>
        <taxon>Azospirillaceae</taxon>
        <taxon>Niveispirillum</taxon>
    </lineage>
</organism>
<accession>A0A2K9N886</accession>
<dbReference type="AlphaFoldDB" id="A0A2K9N886"/>
<dbReference type="Proteomes" id="UP000234752">
    <property type="component" value="Chromosome eg_1"/>
</dbReference>
<sequence>MKELRCILFTDREVLVAVLDRKRRLKEELPLGQISGLRMDSGDEGVTCTLSYDQGRETVTVPENELQAALISHCMARKVPLPVDAEKNVHLIRGRATLMITMNFNKAARLVHVAAAEKRGLPN</sequence>
<dbReference type="KEGG" id="ncb:C0V82_03235"/>
<name>A0A2K9N886_9PROT</name>
<dbReference type="EMBL" id="CP025611">
    <property type="protein sequence ID" value="AUN29361.1"/>
    <property type="molecule type" value="Genomic_DNA"/>
</dbReference>
<dbReference type="RefSeq" id="WP_102111097.1">
    <property type="nucleotide sequence ID" value="NZ_BMGN01000004.1"/>
</dbReference>
<reference evidence="1 2" key="1">
    <citation type="submission" date="2017-12" db="EMBL/GenBank/DDBJ databases">
        <title>Genomes of bacteria within cyanobacterial aggregates.</title>
        <authorList>
            <person name="Cai H."/>
        </authorList>
    </citation>
    <scope>NUCLEOTIDE SEQUENCE [LARGE SCALE GENOMIC DNA]</scope>
    <source>
        <strain evidence="1 2">TH16</strain>
    </source>
</reference>